<dbReference type="GO" id="GO:0071949">
    <property type="term" value="F:FAD binding"/>
    <property type="evidence" value="ECO:0007669"/>
    <property type="project" value="InterPro"/>
</dbReference>
<dbReference type="SUPFAM" id="SSF54373">
    <property type="entry name" value="FAD-linked reductases, C-terminal domain"/>
    <property type="match status" value="1"/>
</dbReference>
<dbReference type="Proteomes" id="UP000265768">
    <property type="component" value="Unassembled WGS sequence"/>
</dbReference>
<dbReference type="GO" id="GO:0019478">
    <property type="term" value="P:D-amino acid catabolic process"/>
    <property type="evidence" value="ECO:0007669"/>
    <property type="project" value="TreeGrafter"/>
</dbReference>
<name>A0A3A4A828_9ACTN</name>
<evidence type="ECO:0000256" key="7">
    <source>
        <dbReference type="ARBA" id="ARBA00039751"/>
    </source>
</evidence>
<dbReference type="RefSeq" id="WP_119930037.1">
    <property type="nucleotide sequence ID" value="NZ_QZEY01000016.1"/>
</dbReference>
<evidence type="ECO:0000256" key="8">
    <source>
        <dbReference type="ARBA" id="ARBA00049547"/>
    </source>
</evidence>
<comment type="catalytic activity">
    <reaction evidence="8">
        <text>a D-alpha-amino acid + O2 + H2O = a 2-oxocarboxylate + H2O2 + NH4(+)</text>
        <dbReference type="Rhea" id="RHEA:21816"/>
        <dbReference type="ChEBI" id="CHEBI:15377"/>
        <dbReference type="ChEBI" id="CHEBI:15379"/>
        <dbReference type="ChEBI" id="CHEBI:16240"/>
        <dbReference type="ChEBI" id="CHEBI:28938"/>
        <dbReference type="ChEBI" id="CHEBI:35179"/>
        <dbReference type="ChEBI" id="CHEBI:59871"/>
        <dbReference type="EC" id="1.4.3.3"/>
    </reaction>
    <physiologicalReaction direction="left-to-right" evidence="8">
        <dbReference type="Rhea" id="RHEA:21817"/>
    </physiologicalReaction>
</comment>
<comment type="cofactor">
    <cofactor evidence="1">
        <name>FAD</name>
        <dbReference type="ChEBI" id="CHEBI:57692"/>
    </cofactor>
</comment>
<dbReference type="GO" id="GO:0003884">
    <property type="term" value="F:D-amino-acid oxidase activity"/>
    <property type="evidence" value="ECO:0007669"/>
    <property type="project" value="UniProtKB-EC"/>
</dbReference>
<keyword evidence="5" id="KW-0560">Oxidoreductase</keyword>
<dbReference type="PANTHER" id="PTHR11530">
    <property type="entry name" value="D-AMINO ACID OXIDASE"/>
    <property type="match status" value="1"/>
</dbReference>
<dbReference type="InterPro" id="IPR006076">
    <property type="entry name" value="FAD-dep_OxRdtase"/>
</dbReference>
<proteinExistence type="inferred from homology"/>
<feature type="domain" description="FAD dependent oxidoreductase" evidence="9">
    <location>
        <begin position="6"/>
        <end position="299"/>
    </location>
</feature>
<evidence type="ECO:0000256" key="5">
    <source>
        <dbReference type="ARBA" id="ARBA00023002"/>
    </source>
</evidence>
<evidence type="ECO:0000256" key="6">
    <source>
        <dbReference type="ARBA" id="ARBA00039101"/>
    </source>
</evidence>
<dbReference type="Gene3D" id="3.40.50.720">
    <property type="entry name" value="NAD(P)-binding Rossmann-like Domain"/>
    <property type="match status" value="1"/>
</dbReference>
<evidence type="ECO:0000256" key="2">
    <source>
        <dbReference type="ARBA" id="ARBA00006730"/>
    </source>
</evidence>
<protein>
    <recommendedName>
        <fullName evidence="7">D-amino-acid oxidase</fullName>
        <ecNumber evidence="6">1.4.3.3</ecNumber>
    </recommendedName>
</protein>
<keyword evidence="11" id="KW-1185">Reference proteome</keyword>
<keyword evidence="4" id="KW-0274">FAD</keyword>
<keyword evidence="3" id="KW-0285">Flavoprotein</keyword>
<comment type="similarity">
    <text evidence="2">Belongs to the DAMOX/DASOX family.</text>
</comment>
<evidence type="ECO:0000313" key="11">
    <source>
        <dbReference type="Proteomes" id="UP000265768"/>
    </source>
</evidence>
<dbReference type="InterPro" id="IPR023209">
    <property type="entry name" value="DAO"/>
</dbReference>
<accession>A0A3A4A828</accession>
<gene>
    <name evidence="10" type="ORF">D5H75_30540</name>
</gene>
<dbReference type="Gene3D" id="3.30.9.10">
    <property type="entry name" value="D-Amino Acid Oxidase, subunit A, domain 2"/>
    <property type="match status" value="1"/>
</dbReference>
<dbReference type="AlphaFoldDB" id="A0A3A4A828"/>
<dbReference type="SUPFAM" id="SSF51971">
    <property type="entry name" value="Nucleotide-binding domain"/>
    <property type="match status" value="1"/>
</dbReference>
<dbReference type="PANTHER" id="PTHR11530:SF11">
    <property type="entry name" value="D-ASPARTATE OXIDASE"/>
    <property type="match status" value="1"/>
</dbReference>
<evidence type="ECO:0000256" key="3">
    <source>
        <dbReference type="ARBA" id="ARBA00022630"/>
    </source>
</evidence>
<organism evidence="10 11">
    <name type="scientific">Bailinhaonella thermotolerans</name>
    <dbReference type="NCBI Taxonomy" id="1070861"/>
    <lineage>
        <taxon>Bacteria</taxon>
        <taxon>Bacillati</taxon>
        <taxon>Actinomycetota</taxon>
        <taxon>Actinomycetes</taxon>
        <taxon>Streptosporangiales</taxon>
        <taxon>Streptosporangiaceae</taxon>
        <taxon>Bailinhaonella</taxon>
    </lineage>
</organism>
<dbReference type="EC" id="1.4.3.3" evidence="6"/>
<sequence>MPSSVDAVVVGAGIIGLTTGIRLAEAGMRVLIRTGAPPAETTSALAGAMVGPAFALPDDRARAWEAVTREEVTGAPGVHVCRGMLAAREPGLVPPGYEPVEGPDGFLTAFWAELPMVDMPVYLEHLAARFTAAGGVIEIAPVTSLEEAAALAPRVANCSGLGARRLADDPTVVPVRGPRIVVENPGIDTFFMEAPFGTTTTSFIPHGETMVLGSIRAEGSYDTTPDAEEAEELVRRAALVEPRIEGVKILAHHVGLRPGRPEIRLEATEIGSATCVHNYGHSGIGVTVSWGCATEAAALLT</sequence>
<dbReference type="GO" id="GO:0005737">
    <property type="term" value="C:cytoplasm"/>
    <property type="evidence" value="ECO:0007669"/>
    <property type="project" value="TreeGrafter"/>
</dbReference>
<evidence type="ECO:0000256" key="1">
    <source>
        <dbReference type="ARBA" id="ARBA00001974"/>
    </source>
</evidence>
<reference evidence="10 11" key="1">
    <citation type="submission" date="2018-09" db="EMBL/GenBank/DDBJ databases">
        <title>YIM 75507 draft genome.</title>
        <authorList>
            <person name="Tang S."/>
            <person name="Feng Y."/>
        </authorList>
    </citation>
    <scope>NUCLEOTIDE SEQUENCE [LARGE SCALE GENOMIC DNA]</scope>
    <source>
        <strain evidence="10 11">YIM 75507</strain>
    </source>
</reference>
<evidence type="ECO:0000259" key="9">
    <source>
        <dbReference type="Pfam" id="PF01266"/>
    </source>
</evidence>
<dbReference type="Pfam" id="PF01266">
    <property type="entry name" value="DAO"/>
    <property type="match status" value="1"/>
</dbReference>
<evidence type="ECO:0000256" key="4">
    <source>
        <dbReference type="ARBA" id="ARBA00022827"/>
    </source>
</evidence>
<evidence type="ECO:0000313" key="10">
    <source>
        <dbReference type="EMBL" id="RJL24181.1"/>
    </source>
</evidence>
<dbReference type="EMBL" id="QZEY01000016">
    <property type="protein sequence ID" value="RJL24181.1"/>
    <property type="molecule type" value="Genomic_DNA"/>
</dbReference>
<dbReference type="OrthoDB" id="246701at2"/>
<comment type="caution">
    <text evidence="10">The sequence shown here is derived from an EMBL/GenBank/DDBJ whole genome shotgun (WGS) entry which is preliminary data.</text>
</comment>